<dbReference type="EMBL" id="ML987206">
    <property type="protein sequence ID" value="KAF2243128.1"/>
    <property type="molecule type" value="Genomic_DNA"/>
</dbReference>
<protein>
    <submittedName>
        <fullName evidence="1">Uncharacterized protein</fullName>
    </submittedName>
</protein>
<reference evidence="1" key="1">
    <citation type="journal article" date="2020" name="Stud. Mycol.">
        <title>101 Dothideomycetes genomes: a test case for predicting lifestyles and emergence of pathogens.</title>
        <authorList>
            <person name="Haridas S."/>
            <person name="Albert R."/>
            <person name="Binder M."/>
            <person name="Bloem J."/>
            <person name="Labutti K."/>
            <person name="Salamov A."/>
            <person name="Andreopoulos B."/>
            <person name="Baker S."/>
            <person name="Barry K."/>
            <person name="Bills G."/>
            <person name="Bluhm B."/>
            <person name="Cannon C."/>
            <person name="Castanera R."/>
            <person name="Culley D."/>
            <person name="Daum C."/>
            <person name="Ezra D."/>
            <person name="Gonzalez J."/>
            <person name="Henrissat B."/>
            <person name="Kuo A."/>
            <person name="Liang C."/>
            <person name="Lipzen A."/>
            <person name="Lutzoni F."/>
            <person name="Magnuson J."/>
            <person name="Mondo S."/>
            <person name="Nolan M."/>
            <person name="Ohm R."/>
            <person name="Pangilinan J."/>
            <person name="Park H.-J."/>
            <person name="Ramirez L."/>
            <person name="Alfaro M."/>
            <person name="Sun H."/>
            <person name="Tritt A."/>
            <person name="Yoshinaga Y."/>
            <person name="Zwiers L.-H."/>
            <person name="Turgeon B."/>
            <person name="Goodwin S."/>
            <person name="Spatafora J."/>
            <person name="Crous P."/>
            <person name="Grigoriev I."/>
        </authorList>
    </citation>
    <scope>NUCLEOTIDE SEQUENCE</scope>
    <source>
        <strain evidence="1">CBS 122368</strain>
    </source>
</reference>
<name>A0A6A6HZD0_9PLEO</name>
<keyword evidence="2" id="KW-1185">Reference proteome</keyword>
<dbReference type="AlphaFoldDB" id="A0A6A6HZD0"/>
<sequence>MASTYIHIGDIDKIPDDAPPALHFLKSYVPALDGPSHAHRTAHFSPNATVKTNADAPVPFSSLAPMFDMRAKIALRFWHVANRVWVVTEENVLMDWTSTTIFKEAEDKPAVVPEFTVMKLGKANEGEGVNGLWVESIENWMDASPVKEAMARLHEQVPKKEEGA</sequence>
<evidence type="ECO:0000313" key="1">
    <source>
        <dbReference type="EMBL" id="KAF2243128.1"/>
    </source>
</evidence>
<gene>
    <name evidence="1" type="ORF">BU26DRAFT_126769</name>
</gene>
<dbReference type="OrthoDB" id="5371016at2759"/>
<proteinExistence type="predicted"/>
<organism evidence="1 2">
    <name type="scientific">Trematosphaeria pertusa</name>
    <dbReference type="NCBI Taxonomy" id="390896"/>
    <lineage>
        <taxon>Eukaryota</taxon>
        <taxon>Fungi</taxon>
        <taxon>Dikarya</taxon>
        <taxon>Ascomycota</taxon>
        <taxon>Pezizomycotina</taxon>
        <taxon>Dothideomycetes</taxon>
        <taxon>Pleosporomycetidae</taxon>
        <taxon>Pleosporales</taxon>
        <taxon>Massarineae</taxon>
        <taxon>Trematosphaeriaceae</taxon>
        <taxon>Trematosphaeria</taxon>
    </lineage>
</organism>
<evidence type="ECO:0000313" key="2">
    <source>
        <dbReference type="Proteomes" id="UP000800094"/>
    </source>
</evidence>
<dbReference type="RefSeq" id="XP_033678132.1">
    <property type="nucleotide sequence ID" value="XM_033819588.1"/>
</dbReference>
<dbReference type="GeneID" id="54572918"/>
<accession>A0A6A6HZD0</accession>
<dbReference type="Proteomes" id="UP000800094">
    <property type="component" value="Unassembled WGS sequence"/>
</dbReference>